<dbReference type="AlphaFoldDB" id="A0A402D1K3"/>
<dbReference type="Pfam" id="PF12796">
    <property type="entry name" value="Ank_2"/>
    <property type="match status" value="2"/>
</dbReference>
<evidence type="ECO:0000256" key="2">
    <source>
        <dbReference type="ARBA" id="ARBA00023043"/>
    </source>
</evidence>
<reference evidence="3 4" key="1">
    <citation type="journal article" date="2019" name="Int. J. Syst. Evol. Microbiol.">
        <title>Capsulimonas corticalis gen. nov., sp. nov., an aerobic capsulated bacterium, of a novel bacterial order, Capsulimonadales ord. nov., of the class Armatimonadia of the phylum Armatimonadetes.</title>
        <authorList>
            <person name="Li J."/>
            <person name="Kudo C."/>
            <person name="Tonouchi A."/>
        </authorList>
    </citation>
    <scope>NUCLEOTIDE SEQUENCE [LARGE SCALE GENOMIC DNA]</scope>
    <source>
        <strain evidence="3 4">AX-7</strain>
    </source>
</reference>
<dbReference type="Proteomes" id="UP000287394">
    <property type="component" value="Chromosome"/>
</dbReference>
<dbReference type="SUPFAM" id="SSF48403">
    <property type="entry name" value="Ankyrin repeat"/>
    <property type="match status" value="1"/>
</dbReference>
<dbReference type="KEGG" id="ccot:CCAX7_007160"/>
<evidence type="ECO:0000256" key="1">
    <source>
        <dbReference type="ARBA" id="ARBA00022737"/>
    </source>
</evidence>
<evidence type="ECO:0000313" key="4">
    <source>
        <dbReference type="Proteomes" id="UP000287394"/>
    </source>
</evidence>
<dbReference type="Pfam" id="PF00023">
    <property type="entry name" value="Ank"/>
    <property type="match status" value="1"/>
</dbReference>
<organism evidence="3 4">
    <name type="scientific">Capsulimonas corticalis</name>
    <dbReference type="NCBI Taxonomy" id="2219043"/>
    <lineage>
        <taxon>Bacteria</taxon>
        <taxon>Bacillati</taxon>
        <taxon>Armatimonadota</taxon>
        <taxon>Armatimonadia</taxon>
        <taxon>Capsulimonadales</taxon>
        <taxon>Capsulimonadaceae</taxon>
        <taxon>Capsulimonas</taxon>
    </lineage>
</organism>
<dbReference type="Gene3D" id="1.25.40.20">
    <property type="entry name" value="Ankyrin repeat-containing domain"/>
    <property type="match status" value="5"/>
</dbReference>
<proteinExistence type="predicted"/>
<dbReference type="Pfam" id="PF13857">
    <property type="entry name" value="Ank_5"/>
    <property type="match status" value="1"/>
</dbReference>
<protein>
    <submittedName>
        <fullName evidence="3">Uncharacterized protein</fullName>
    </submittedName>
</protein>
<dbReference type="SMART" id="SM00248">
    <property type="entry name" value="ANK"/>
    <property type="match status" value="7"/>
</dbReference>
<dbReference type="PANTHER" id="PTHR24198">
    <property type="entry name" value="ANKYRIN REPEAT AND PROTEIN KINASE DOMAIN-CONTAINING PROTEIN"/>
    <property type="match status" value="1"/>
</dbReference>
<dbReference type="PANTHER" id="PTHR24198:SF165">
    <property type="entry name" value="ANKYRIN REPEAT-CONTAINING PROTEIN-RELATED"/>
    <property type="match status" value="1"/>
</dbReference>
<sequence>MAALFRKAGADIRSAEAAILGETELLREMLDAGMSVEKANVPVWHSSLVAAAAYGGHLETVRLLVERGASLAALNSRQTPLACAAKRGHREAASYLAQIGPSIGLLEAVMLGETEAAAAFLDGGADPNTPIGDLLPLAAAAMTGQVDTVRMLLDRGADVFGSVQLLHKDGSPGHKITAWDEALWGGWTDIVLLLVECGLPVNESEKTDGMLLGQAMLFPSLVRALLAHGADPNIRDASGCTALHWLGRRKPLETTQLLLDAGAAVDVKDDQGWTPLMRAIWCGKPDHVRLLLDHGADIHHVNAQGQSGLGLLAGWGWHHGVEVQTILLDLGLDVNTQDNEGTTPLMCATRYGHEDLMQLYLDHGADRTLRNAKGETAMDFALRDPHRAALLAA</sequence>
<name>A0A402D1K3_9BACT</name>
<accession>A0A402D1K3</accession>
<dbReference type="PROSITE" id="PS50297">
    <property type="entry name" value="ANK_REP_REGION"/>
    <property type="match status" value="4"/>
</dbReference>
<dbReference type="InterPro" id="IPR036770">
    <property type="entry name" value="Ankyrin_rpt-contain_sf"/>
</dbReference>
<dbReference type="PRINTS" id="PR01415">
    <property type="entry name" value="ANKYRIN"/>
</dbReference>
<dbReference type="InterPro" id="IPR002110">
    <property type="entry name" value="Ankyrin_rpt"/>
</dbReference>
<evidence type="ECO:0000313" key="3">
    <source>
        <dbReference type="EMBL" id="BDI28665.1"/>
    </source>
</evidence>
<gene>
    <name evidence="3" type="ORF">CCAX7_007160</name>
</gene>
<keyword evidence="2" id="KW-0040">ANK repeat</keyword>
<dbReference type="EMBL" id="AP025739">
    <property type="protein sequence ID" value="BDI28665.1"/>
    <property type="molecule type" value="Genomic_DNA"/>
</dbReference>
<keyword evidence="1" id="KW-0677">Repeat</keyword>
<keyword evidence="4" id="KW-1185">Reference proteome</keyword>
<dbReference type="PROSITE" id="PS50088">
    <property type="entry name" value="ANK_REPEAT"/>
    <property type="match status" value="4"/>
</dbReference>